<keyword evidence="4 8" id="KW-0547">Nucleotide-binding</keyword>
<name>A0A9Q0LSI7_ANAIG</name>
<keyword evidence="2 8" id="KW-0808">Transferase</keyword>
<comment type="similarity">
    <text evidence="1 8">Belongs to the ITPK1 family.</text>
</comment>
<evidence type="ECO:0000256" key="9">
    <source>
        <dbReference type="SAM" id="Coils"/>
    </source>
</evidence>
<dbReference type="PIRSF" id="PIRSF038186">
    <property type="entry name" value="ITPK"/>
    <property type="match status" value="1"/>
</dbReference>
<evidence type="ECO:0000259" key="10">
    <source>
        <dbReference type="Pfam" id="PF05770"/>
    </source>
</evidence>
<feature type="coiled-coil region" evidence="9">
    <location>
        <begin position="237"/>
        <end position="320"/>
    </location>
</feature>
<dbReference type="Gene3D" id="3.30.470.20">
    <property type="entry name" value="ATP-grasp fold, B domain"/>
    <property type="match status" value="1"/>
</dbReference>
<dbReference type="GO" id="GO:0005524">
    <property type="term" value="F:ATP binding"/>
    <property type="evidence" value="ECO:0007669"/>
    <property type="project" value="UniProtKB-KW"/>
</dbReference>
<comment type="subunit">
    <text evidence="8">Monomer.</text>
</comment>
<dbReference type="EMBL" id="JAPDFW010000059">
    <property type="protein sequence ID" value="KAJ5077100.1"/>
    <property type="molecule type" value="Genomic_DNA"/>
</dbReference>
<evidence type="ECO:0000256" key="6">
    <source>
        <dbReference type="ARBA" id="ARBA00022840"/>
    </source>
</evidence>
<evidence type="ECO:0000313" key="11">
    <source>
        <dbReference type="EMBL" id="KAJ5077100.1"/>
    </source>
</evidence>
<dbReference type="AlphaFoldDB" id="A0A9Q0LSI7"/>
<dbReference type="InterPro" id="IPR040464">
    <property type="entry name" value="InsP(3)kin_ATP-grasp"/>
</dbReference>
<dbReference type="Gene3D" id="3.40.50.11370">
    <property type="match status" value="1"/>
</dbReference>
<feature type="domain" description="Inositol 1,3,4-trisphosphate 5/6-kinase ATP-grasp" evidence="10">
    <location>
        <begin position="121"/>
        <end position="230"/>
    </location>
</feature>
<keyword evidence="5 8" id="KW-0418">Kinase</keyword>
<dbReference type="GO" id="GO:0005737">
    <property type="term" value="C:cytoplasm"/>
    <property type="evidence" value="ECO:0007669"/>
    <property type="project" value="TreeGrafter"/>
</dbReference>
<evidence type="ECO:0000313" key="12">
    <source>
        <dbReference type="Proteomes" id="UP001149090"/>
    </source>
</evidence>
<comment type="function">
    <text evidence="8">Kinase that can phosphorylate various inositol polyphosphate such as Ins(3,4,5,6)P4 or Ins(1,3,4)P3.</text>
</comment>
<evidence type="ECO:0000256" key="4">
    <source>
        <dbReference type="ARBA" id="ARBA00022741"/>
    </source>
</evidence>
<dbReference type="SUPFAM" id="SSF56059">
    <property type="entry name" value="Glutathione synthetase ATP-binding domain-like"/>
    <property type="match status" value="1"/>
</dbReference>
<dbReference type="Proteomes" id="UP001149090">
    <property type="component" value="Unassembled WGS sequence"/>
</dbReference>
<accession>A0A9Q0LSI7</accession>
<evidence type="ECO:0000256" key="2">
    <source>
        <dbReference type="ARBA" id="ARBA00022679"/>
    </source>
</evidence>
<keyword evidence="7 8" id="KW-0460">Magnesium</keyword>
<dbReference type="InterPro" id="IPR008656">
    <property type="entry name" value="Inositol_tetrakis-P_1-kinase"/>
</dbReference>
<comment type="caution">
    <text evidence="11">The sequence shown here is derived from an EMBL/GenBank/DDBJ whole genome shotgun (WGS) entry which is preliminary data.</text>
</comment>
<evidence type="ECO:0000256" key="1">
    <source>
        <dbReference type="ARBA" id="ARBA00009601"/>
    </source>
</evidence>
<gene>
    <name evidence="11" type="ORF">M0811_00420</name>
</gene>
<dbReference type="GO" id="GO:0000287">
    <property type="term" value="F:magnesium ion binding"/>
    <property type="evidence" value="ECO:0007669"/>
    <property type="project" value="InterPro"/>
</dbReference>
<keyword evidence="9" id="KW-0175">Coiled coil</keyword>
<evidence type="ECO:0000256" key="5">
    <source>
        <dbReference type="ARBA" id="ARBA00022777"/>
    </source>
</evidence>
<comment type="cofactor">
    <cofactor evidence="8">
        <name>Mg(2+)</name>
        <dbReference type="ChEBI" id="CHEBI:18420"/>
    </cofactor>
    <text evidence="8">Binds 2 magnesium ions per subunit.</text>
</comment>
<keyword evidence="3 8" id="KW-0479">Metal-binding</keyword>
<protein>
    <recommendedName>
        <fullName evidence="8">Inositol-tetrakisphosphate 1-kinase</fullName>
        <ecNumber evidence="8">2.7.1.134</ecNumber>
    </recommendedName>
</protein>
<dbReference type="GO" id="GO:0052725">
    <property type="term" value="F:inositol-1,3,4-trisphosphate 6-kinase activity"/>
    <property type="evidence" value="ECO:0007669"/>
    <property type="project" value="InterPro"/>
</dbReference>
<dbReference type="PANTHER" id="PTHR14217:SF1">
    <property type="entry name" value="INOSITOL-TETRAKISPHOSPHATE 1-KINASE"/>
    <property type="match status" value="1"/>
</dbReference>
<organism evidence="11 12">
    <name type="scientific">Anaeramoeba ignava</name>
    <name type="common">Anaerobic marine amoeba</name>
    <dbReference type="NCBI Taxonomy" id="1746090"/>
    <lineage>
        <taxon>Eukaryota</taxon>
        <taxon>Metamonada</taxon>
        <taxon>Anaeramoebidae</taxon>
        <taxon>Anaeramoeba</taxon>
    </lineage>
</organism>
<dbReference type="Gene3D" id="3.30.1490.220">
    <property type="match status" value="1"/>
</dbReference>
<evidence type="ECO:0000256" key="3">
    <source>
        <dbReference type="ARBA" id="ARBA00022723"/>
    </source>
</evidence>
<keyword evidence="6 8" id="KW-0067">ATP-binding</keyword>
<dbReference type="PANTHER" id="PTHR14217">
    <property type="entry name" value="INOSITOL-TETRAKISPHOSPHATE 1-KINASE"/>
    <property type="match status" value="1"/>
</dbReference>
<sequence length="402" mass="47048">MLNLKSNVAFLFPQNLQSKMNWSFYVKKAKNSHNINFIPFSFQNDEKLLAVLHKLTYEIAESNFGNKISKEFIEKFQKYTLETNIKVIEPIELIEIFTDREKTMKKFSEYLKNKKIENFKCSPHIILNNKEDAEKAINEKTHLQFPVICKPINACGTQSSHNLTIIANENGLKKYSNFPSLIERFFNHNAIVYKLYIIGNFSHWIMKNSLPDIPFENLNLFENFSFDSQKPLPQNYNQEKINQNLNQEKINQNLNQEKINQNLNQEKINQNLNQEKINQNLNQEKIIENLNQEKINQNSNQEKIIENLNQEKIIENLNQEKINQNSNQEKIISSPSNELIQSVVSSVSSALFDCFGVGLLGADLVFDYVSSCFYVIDINYFPRTLLNEEFQDKFSDFIKSKI</sequence>
<keyword evidence="12" id="KW-1185">Reference proteome</keyword>
<dbReference type="Pfam" id="PF05770">
    <property type="entry name" value="Ins134_P3_kin"/>
    <property type="match status" value="2"/>
</dbReference>
<evidence type="ECO:0000256" key="8">
    <source>
        <dbReference type="PIRNR" id="PIRNR038186"/>
    </source>
</evidence>
<reference evidence="11" key="1">
    <citation type="submission" date="2022-10" db="EMBL/GenBank/DDBJ databases">
        <title>Novel sulphate-reducing endosymbionts in the free-living metamonad Anaeramoeba.</title>
        <authorList>
            <person name="Jerlstrom-Hultqvist J."/>
            <person name="Cepicka I."/>
            <person name="Gallot-Lavallee L."/>
            <person name="Salas-Leiva D."/>
            <person name="Curtis B.A."/>
            <person name="Zahonova K."/>
            <person name="Pipaliya S."/>
            <person name="Dacks J."/>
            <person name="Roger A.J."/>
        </authorList>
    </citation>
    <scope>NUCLEOTIDE SEQUENCE</scope>
    <source>
        <strain evidence="11">BMAN</strain>
    </source>
</reference>
<proteinExistence type="inferred from homology"/>
<dbReference type="OrthoDB" id="25308at2759"/>
<feature type="domain" description="Inositol 1,3,4-trisphosphate 5/6-kinase ATP-grasp" evidence="10">
    <location>
        <begin position="300"/>
        <end position="399"/>
    </location>
</feature>
<dbReference type="GO" id="GO:0032957">
    <property type="term" value="P:inositol trisphosphate metabolic process"/>
    <property type="evidence" value="ECO:0007669"/>
    <property type="project" value="InterPro"/>
</dbReference>
<dbReference type="EC" id="2.7.1.134" evidence="8"/>
<dbReference type="GO" id="GO:0047325">
    <property type="term" value="F:inositol-3,4,5,6-tetrakisphosphate 1-kinase activity"/>
    <property type="evidence" value="ECO:0007669"/>
    <property type="project" value="UniProtKB-EC"/>
</dbReference>
<dbReference type="GO" id="GO:0052726">
    <property type="term" value="F:inositol-1,3,4-trisphosphate 5-kinase activity"/>
    <property type="evidence" value="ECO:0007669"/>
    <property type="project" value="InterPro"/>
</dbReference>
<comment type="catalytic activity">
    <reaction evidence="8">
        <text>1D-myo-inositol 3,4,5,6-tetrakisphosphate + ATP = 1D-myo-inositol 1,3,4,5,6-pentakisphosphate + ADP + H(+)</text>
        <dbReference type="Rhea" id="RHEA:12452"/>
        <dbReference type="ChEBI" id="CHEBI:15378"/>
        <dbReference type="ChEBI" id="CHEBI:30616"/>
        <dbReference type="ChEBI" id="CHEBI:57539"/>
        <dbReference type="ChEBI" id="CHEBI:57733"/>
        <dbReference type="ChEBI" id="CHEBI:456216"/>
        <dbReference type="EC" id="2.7.1.134"/>
    </reaction>
</comment>
<evidence type="ECO:0000256" key="7">
    <source>
        <dbReference type="ARBA" id="ARBA00022842"/>
    </source>
</evidence>